<dbReference type="InterPro" id="IPR011335">
    <property type="entry name" value="Restrct_endonuc-II-like"/>
</dbReference>
<dbReference type="AlphaFoldDB" id="A0A1B2I3S8"/>
<comment type="similarity">
    <text evidence="6">Belongs to the vsr family.</text>
</comment>
<protein>
    <recommendedName>
        <fullName evidence="6">Very short patch repair endonuclease</fullName>
        <ecNumber evidence="6">3.1.-.-</ecNumber>
    </recommendedName>
</protein>
<dbReference type="STRING" id="1197717.BED41_05660"/>
<dbReference type="GO" id="GO:0004519">
    <property type="term" value="F:endonuclease activity"/>
    <property type="evidence" value="ECO:0007669"/>
    <property type="project" value="UniProtKB-KW"/>
</dbReference>
<keyword evidence="3 6" id="KW-0227">DNA damage</keyword>
<evidence type="ECO:0000256" key="2">
    <source>
        <dbReference type="ARBA" id="ARBA00022759"/>
    </source>
</evidence>
<dbReference type="Pfam" id="PF04480">
    <property type="entry name" value="DUF559"/>
    <property type="match status" value="1"/>
</dbReference>
<comment type="function">
    <text evidence="6">May nick specific sequences that contain T:G mispairs resulting from m5C-deamination.</text>
</comment>
<dbReference type="PIRSF" id="PIRSF018267">
    <property type="entry name" value="VSR_endonuc"/>
    <property type="match status" value="1"/>
</dbReference>
<dbReference type="GO" id="GO:0016787">
    <property type="term" value="F:hydrolase activity"/>
    <property type="evidence" value="ECO:0007669"/>
    <property type="project" value="UniProtKB-KW"/>
</dbReference>
<organism evidence="8 9">
    <name type="scientific">Cloacibacillus porcorum</name>
    <dbReference type="NCBI Taxonomy" id="1197717"/>
    <lineage>
        <taxon>Bacteria</taxon>
        <taxon>Thermotogati</taxon>
        <taxon>Synergistota</taxon>
        <taxon>Synergistia</taxon>
        <taxon>Synergistales</taxon>
        <taxon>Synergistaceae</taxon>
        <taxon>Cloacibacillus</taxon>
    </lineage>
</organism>
<keyword evidence="9" id="KW-1185">Reference proteome</keyword>
<keyword evidence="1 6" id="KW-0540">Nuclease</keyword>
<evidence type="ECO:0000256" key="3">
    <source>
        <dbReference type="ARBA" id="ARBA00022763"/>
    </source>
</evidence>
<dbReference type="GO" id="GO:0006298">
    <property type="term" value="P:mismatch repair"/>
    <property type="evidence" value="ECO:0007669"/>
    <property type="project" value="UniProtKB-UniRule"/>
</dbReference>
<evidence type="ECO:0000256" key="1">
    <source>
        <dbReference type="ARBA" id="ARBA00022722"/>
    </source>
</evidence>
<reference evidence="8" key="1">
    <citation type="submission" date="2016-08" db="EMBL/GenBank/DDBJ databases">
        <title>Complete genome of Cloacibacillus porcorum.</title>
        <authorList>
            <person name="Looft T."/>
            <person name="Bayles D.O."/>
            <person name="Alt D.P."/>
        </authorList>
    </citation>
    <scope>NUCLEOTIDE SEQUENCE [LARGE SCALE GENOMIC DNA]</scope>
    <source>
        <strain evidence="8">CL-84</strain>
    </source>
</reference>
<evidence type="ECO:0000256" key="6">
    <source>
        <dbReference type="PIRNR" id="PIRNR018267"/>
    </source>
</evidence>
<dbReference type="SUPFAM" id="SSF52980">
    <property type="entry name" value="Restriction endonuclease-like"/>
    <property type="match status" value="1"/>
</dbReference>
<dbReference type="Pfam" id="PF03852">
    <property type="entry name" value="Vsr"/>
    <property type="match status" value="1"/>
</dbReference>
<keyword evidence="4 6" id="KW-0378">Hydrolase</keyword>
<dbReference type="Proteomes" id="UP000093044">
    <property type="component" value="Chromosome"/>
</dbReference>
<dbReference type="InterPro" id="IPR004603">
    <property type="entry name" value="DNA_mismatch_endonuc_vsr"/>
</dbReference>
<dbReference type="InterPro" id="IPR007569">
    <property type="entry name" value="DUF559"/>
</dbReference>
<dbReference type="RefSeq" id="WP_066743930.1">
    <property type="nucleotide sequence ID" value="NZ_CP016757.1"/>
</dbReference>
<evidence type="ECO:0000256" key="5">
    <source>
        <dbReference type="ARBA" id="ARBA00023204"/>
    </source>
</evidence>
<dbReference type="GeneID" id="83057339"/>
<accession>A0A1B2I3S8</accession>
<proteinExistence type="inferred from homology"/>
<dbReference type="NCBIfam" id="TIGR00632">
    <property type="entry name" value="vsr"/>
    <property type="match status" value="1"/>
</dbReference>
<dbReference type="CDD" id="cd00221">
    <property type="entry name" value="Vsr"/>
    <property type="match status" value="1"/>
</dbReference>
<evidence type="ECO:0000313" key="9">
    <source>
        <dbReference type="Proteomes" id="UP000093044"/>
    </source>
</evidence>
<gene>
    <name evidence="8" type="ORF">BED41_05660</name>
</gene>
<dbReference type="EC" id="3.1.-.-" evidence="6"/>
<keyword evidence="5 6" id="KW-0234">DNA repair</keyword>
<name>A0A1B2I3S8_9BACT</name>
<evidence type="ECO:0000259" key="7">
    <source>
        <dbReference type="Pfam" id="PF04480"/>
    </source>
</evidence>
<sequence length="151" mass="17967">MDKLTPEQRHKAMSRIKTKNTSIELKLRKALWHSGVRYRKNYKRLPGTPDIAITKYRIAIFCDGELFHGKGFEAGKMRFDTNKSYWEAKIKRNIERDRRVDAELQKLGWTVLRFWGREITRDLDVCVESVLETVEQNINEMQKILQIQKNL</sequence>
<keyword evidence="2 6" id="KW-0255">Endonuclease</keyword>
<evidence type="ECO:0000313" key="8">
    <source>
        <dbReference type="EMBL" id="ANZ44619.1"/>
    </source>
</evidence>
<feature type="domain" description="DUF559" evidence="7">
    <location>
        <begin position="93"/>
        <end position="134"/>
    </location>
</feature>
<dbReference type="OrthoDB" id="9801520at2"/>
<dbReference type="EMBL" id="CP016757">
    <property type="protein sequence ID" value="ANZ44619.1"/>
    <property type="molecule type" value="Genomic_DNA"/>
</dbReference>
<dbReference type="KEGG" id="cpor:BED41_05660"/>
<dbReference type="REBASE" id="156220">
    <property type="entry name" value="V.CpoCL84ORF5650P"/>
</dbReference>
<dbReference type="Gene3D" id="3.40.960.10">
    <property type="entry name" value="VSR Endonuclease"/>
    <property type="match status" value="1"/>
</dbReference>
<evidence type="ECO:0000256" key="4">
    <source>
        <dbReference type="ARBA" id="ARBA00022801"/>
    </source>
</evidence>